<reference evidence="5 6" key="1">
    <citation type="submission" date="2017-07" db="EMBL/GenBank/DDBJ databases">
        <authorList>
            <person name="Talla V."/>
            <person name="Backstrom N."/>
        </authorList>
    </citation>
    <scope>NUCLEOTIDE SEQUENCE [LARGE SCALE GENOMIC DNA]</scope>
</reference>
<dbReference type="CDD" id="cd06661">
    <property type="entry name" value="GGCT_like"/>
    <property type="match status" value="1"/>
</dbReference>
<dbReference type="PANTHER" id="PTHR12510">
    <property type="entry name" value="TROPONIN C-AKIN-1 PROTEIN"/>
    <property type="match status" value="1"/>
</dbReference>
<dbReference type="Proteomes" id="UP000324832">
    <property type="component" value="Unassembled WGS sequence"/>
</dbReference>
<accession>A0A5E4PZK2</accession>
<dbReference type="InterPro" id="IPR013024">
    <property type="entry name" value="GGCT-like"/>
</dbReference>
<protein>
    <recommendedName>
        <fullName evidence="3">Gamma-glutamylcyclotransferase family protein</fullName>
    </recommendedName>
</protein>
<evidence type="ECO:0000256" key="2">
    <source>
        <dbReference type="PIRSR" id="PIRSR639126-1"/>
    </source>
</evidence>
<dbReference type="EMBL" id="FZQP02001059">
    <property type="protein sequence ID" value="VVC91465.1"/>
    <property type="molecule type" value="Genomic_DNA"/>
</dbReference>
<feature type="active site" description="Proton acceptor" evidence="2">
    <location>
        <position position="106"/>
    </location>
</feature>
<evidence type="ECO:0000259" key="4">
    <source>
        <dbReference type="Pfam" id="PF06094"/>
    </source>
</evidence>
<comment type="similarity">
    <text evidence="1 3">Belongs to the gamma-glutamylcyclotransferase family.</text>
</comment>
<feature type="domain" description="Gamma-glutamylcyclotransferase AIG2-like" evidence="4">
    <location>
        <begin position="28"/>
        <end position="143"/>
    </location>
</feature>
<dbReference type="InterPro" id="IPR009288">
    <property type="entry name" value="AIG2-like_dom"/>
</dbReference>
<sequence length="186" mass="21703">MFSFLHIFLNNFKIFKVQIYHASMTHKVFVYGTLKRNEPNHHWLTKPENGTGKFLAEGTTQKKYPLIIATKYNIPFLLYSPGDGHYVKGEVYEVDDTMLSKLDILEDHPKWYIREIDDIVVKKDGSEEVIKCWVYFLKNFRRELLKGKLYENYSSSGGHGLKYLESDDGDGATIDDLNELLDKKIK</sequence>
<dbReference type="SUPFAM" id="SSF110857">
    <property type="entry name" value="Gamma-glutamyl cyclotransferase-like"/>
    <property type="match status" value="1"/>
</dbReference>
<dbReference type="GO" id="GO:0005829">
    <property type="term" value="C:cytosol"/>
    <property type="evidence" value="ECO:0007669"/>
    <property type="project" value="TreeGrafter"/>
</dbReference>
<proteinExistence type="inferred from homology"/>
<dbReference type="AlphaFoldDB" id="A0A5E4PZK2"/>
<organism evidence="5 6">
    <name type="scientific">Leptidea sinapis</name>
    <dbReference type="NCBI Taxonomy" id="189913"/>
    <lineage>
        <taxon>Eukaryota</taxon>
        <taxon>Metazoa</taxon>
        <taxon>Ecdysozoa</taxon>
        <taxon>Arthropoda</taxon>
        <taxon>Hexapoda</taxon>
        <taxon>Insecta</taxon>
        <taxon>Pterygota</taxon>
        <taxon>Neoptera</taxon>
        <taxon>Endopterygota</taxon>
        <taxon>Lepidoptera</taxon>
        <taxon>Glossata</taxon>
        <taxon>Ditrysia</taxon>
        <taxon>Papilionoidea</taxon>
        <taxon>Pieridae</taxon>
        <taxon>Dismorphiinae</taxon>
        <taxon>Leptidea</taxon>
    </lineage>
</organism>
<dbReference type="InterPro" id="IPR039126">
    <property type="entry name" value="GGACT"/>
</dbReference>
<evidence type="ECO:0000313" key="6">
    <source>
        <dbReference type="Proteomes" id="UP000324832"/>
    </source>
</evidence>
<evidence type="ECO:0000313" key="5">
    <source>
        <dbReference type="EMBL" id="VVC91465.1"/>
    </source>
</evidence>
<dbReference type="Gene3D" id="3.10.490.10">
    <property type="entry name" value="Gamma-glutamyl cyclotransferase-like"/>
    <property type="match status" value="1"/>
</dbReference>
<gene>
    <name evidence="5" type="ORF">LSINAPIS_LOCUS4132</name>
</gene>
<dbReference type="InterPro" id="IPR036568">
    <property type="entry name" value="GGCT-like_sf"/>
</dbReference>
<keyword evidence="6" id="KW-1185">Reference proteome</keyword>
<name>A0A5E4PZK2_9NEOP</name>
<dbReference type="Pfam" id="PF06094">
    <property type="entry name" value="GGACT"/>
    <property type="match status" value="1"/>
</dbReference>
<evidence type="ECO:0000256" key="1">
    <source>
        <dbReference type="ARBA" id="ARBA00008861"/>
    </source>
</evidence>
<evidence type="ECO:0000256" key="3">
    <source>
        <dbReference type="RuleBase" id="RU367036"/>
    </source>
</evidence>
<dbReference type="PANTHER" id="PTHR12510:SF4">
    <property type="entry name" value="GAMMA-GLUTAMYLAMINECYCLOTRANSFERASE"/>
    <property type="match status" value="1"/>
</dbReference>
<dbReference type="GO" id="GO:0061929">
    <property type="term" value="F:gamma-glutamylaminecyclotransferase activity"/>
    <property type="evidence" value="ECO:0007669"/>
    <property type="project" value="InterPro"/>
</dbReference>